<proteinExistence type="predicted"/>
<evidence type="ECO:0000313" key="3">
    <source>
        <dbReference type="Proteomes" id="UP000186940"/>
    </source>
</evidence>
<dbReference type="STRING" id="1838285.SCAL_000299"/>
<sequence>MILDEDAVSEALGFILVFAIITLSIGIIYVVGYPAIQDSKDRAQMRNMEKNFIVLQSSIETVALGQSPVKTIRMGLGGGTITVDGSGGALSVTAPNISYNGYVGNITYEMDGRQIIYENGGIWSRYPSGGSVEISSPKISLRKDSSDLRYLTVSIIEINSSISSAGGDGIITFTIESADQTTSAPQIENTAGTAWINITTSTPDAWARYFRELNDTAGGGVSVTSGTMTCNASIQYDRFVMNNHSVDVRV</sequence>
<protein>
    <submittedName>
        <fullName evidence="2">Uncharacterized protein</fullName>
    </submittedName>
</protein>
<dbReference type="Proteomes" id="UP000186940">
    <property type="component" value="Unassembled WGS sequence"/>
</dbReference>
<accession>A0A1F2PBJ8</accession>
<dbReference type="AlphaFoldDB" id="A0A1F2PBJ8"/>
<keyword evidence="1" id="KW-0812">Transmembrane</keyword>
<organism evidence="2 3">
    <name type="scientific">Candidatus Syntropharchaeum caldarium</name>
    <dbReference type="NCBI Taxonomy" id="1838285"/>
    <lineage>
        <taxon>Archaea</taxon>
        <taxon>Methanobacteriati</taxon>
        <taxon>Methanobacteriota</taxon>
        <taxon>Stenosarchaea group</taxon>
        <taxon>Methanomicrobia</taxon>
        <taxon>Methanosarcinales</taxon>
        <taxon>ANME-2 cluster</taxon>
        <taxon>Candidatus Syntropharchaeum</taxon>
    </lineage>
</organism>
<name>A0A1F2PBJ8_9EURY</name>
<reference evidence="2" key="1">
    <citation type="submission" date="2016-05" db="EMBL/GenBank/DDBJ databases">
        <title>Microbial consortia oxidize butane by reversing methanogenesis.</title>
        <authorList>
            <person name="Laso-Perez R."/>
            <person name="Richter M."/>
            <person name="Wegener G."/>
            <person name="Musat F."/>
        </authorList>
    </citation>
    <scope>NUCLEOTIDE SEQUENCE [LARGE SCALE GENOMIC DNA]</scope>
    <source>
        <strain evidence="2">BOX2</strain>
    </source>
</reference>
<evidence type="ECO:0000256" key="1">
    <source>
        <dbReference type="SAM" id="Phobius"/>
    </source>
</evidence>
<evidence type="ECO:0000313" key="2">
    <source>
        <dbReference type="EMBL" id="OFV68623.1"/>
    </source>
</evidence>
<dbReference type="SUPFAM" id="SSF54523">
    <property type="entry name" value="Pili subunits"/>
    <property type="match status" value="1"/>
</dbReference>
<dbReference type="EMBL" id="LYOS01000001">
    <property type="protein sequence ID" value="OFV68623.1"/>
    <property type="molecule type" value="Genomic_DNA"/>
</dbReference>
<comment type="caution">
    <text evidence="2">The sequence shown here is derived from an EMBL/GenBank/DDBJ whole genome shotgun (WGS) entry which is preliminary data.</text>
</comment>
<keyword evidence="3" id="KW-1185">Reference proteome</keyword>
<feature type="transmembrane region" description="Helical" evidence="1">
    <location>
        <begin position="12"/>
        <end position="36"/>
    </location>
</feature>
<dbReference type="Pfam" id="PF23960">
    <property type="entry name" value="DUF7289"/>
    <property type="match status" value="1"/>
</dbReference>
<gene>
    <name evidence="2" type="ORF">SCAL_000299</name>
</gene>
<dbReference type="InterPro" id="IPR045584">
    <property type="entry name" value="Pilin-like"/>
</dbReference>
<keyword evidence="1" id="KW-1133">Transmembrane helix</keyword>
<keyword evidence="1" id="KW-0472">Membrane</keyword>
<dbReference type="InterPro" id="IPR055713">
    <property type="entry name" value="DUF7289"/>
</dbReference>